<feature type="region of interest" description="Disordered" evidence="16">
    <location>
        <begin position="81"/>
        <end position="105"/>
    </location>
</feature>
<evidence type="ECO:0000256" key="12">
    <source>
        <dbReference type="ARBA" id="ARBA00023128"/>
    </source>
</evidence>
<protein>
    <recommendedName>
        <fullName evidence="5">Mitochondrial intermediate peptidase</fullName>
        <ecNumber evidence="4">3.4.24.59</ecNumber>
    </recommendedName>
    <alternativeName>
        <fullName evidence="14">Octapeptidyl aminopeptidase</fullName>
    </alternativeName>
</protein>
<dbReference type="SUPFAM" id="SSF55486">
    <property type="entry name" value="Metalloproteases ('zincins'), catalytic domain"/>
    <property type="match status" value="1"/>
</dbReference>
<evidence type="ECO:0000256" key="16">
    <source>
        <dbReference type="SAM" id="MobiDB-lite"/>
    </source>
</evidence>
<dbReference type="InterPro" id="IPR045090">
    <property type="entry name" value="Pept_M3A_M3B"/>
</dbReference>
<evidence type="ECO:0000256" key="10">
    <source>
        <dbReference type="ARBA" id="ARBA00022946"/>
    </source>
</evidence>
<evidence type="ECO:0000256" key="4">
    <source>
        <dbReference type="ARBA" id="ARBA00012441"/>
    </source>
</evidence>
<evidence type="ECO:0000256" key="7">
    <source>
        <dbReference type="ARBA" id="ARBA00022723"/>
    </source>
</evidence>
<dbReference type="Pfam" id="PF01432">
    <property type="entry name" value="Peptidase_M3"/>
    <property type="match status" value="1"/>
</dbReference>
<evidence type="ECO:0000256" key="13">
    <source>
        <dbReference type="ARBA" id="ARBA00025208"/>
    </source>
</evidence>
<evidence type="ECO:0000256" key="11">
    <source>
        <dbReference type="ARBA" id="ARBA00023049"/>
    </source>
</evidence>
<keyword evidence="6 15" id="KW-0645">Protease</keyword>
<gene>
    <name evidence="19" type="ORF">G7Y89_g5358</name>
</gene>
<dbReference type="EC" id="3.4.24.59" evidence="4"/>
<dbReference type="InterPro" id="IPR001567">
    <property type="entry name" value="Pept_M3A_M3B_dom"/>
</dbReference>
<evidence type="ECO:0000256" key="2">
    <source>
        <dbReference type="ARBA" id="ARBA00004305"/>
    </source>
</evidence>
<dbReference type="EMBL" id="JAAMPI010000318">
    <property type="protein sequence ID" value="KAF4632772.1"/>
    <property type="molecule type" value="Genomic_DNA"/>
</dbReference>
<comment type="cofactor">
    <cofactor evidence="15">
        <name>Zn(2+)</name>
        <dbReference type="ChEBI" id="CHEBI:29105"/>
    </cofactor>
    <text evidence="15">Binds 1 zinc ion.</text>
</comment>
<comment type="function">
    <text evidence="13">Cleaves proteins, imported into the mitochondrion, to their mature size. While most mitochondrial precursor proteins are processed to the mature form in one step by mitochondrial processing peptidase (MPP), the sequential cleavage by MIP of an octapeptide after initial processing by MPP is a required step for a subgroup of nuclear-encoded precursor proteins destined for the matrix or the inner membrane.</text>
</comment>
<evidence type="ECO:0000256" key="6">
    <source>
        <dbReference type="ARBA" id="ARBA00022670"/>
    </source>
</evidence>
<accession>A0A8H4W3V6</accession>
<dbReference type="GO" id="GO:0006518">
    <property type="term" value="P:peptide metabolic process"/>
    <property type="evidence" value="ECO:0007669"/>
    <property type="project" value="TreeGrafter"/>
</dbReference>
<feature type="chain" id="PRO_5034060537" description="Mitochondrial intermediate peptidase" evidence="17">
    <location>
        <begin position="31"/>
        <end position="874"/>
    </location>
</feature>
<dbReference type="InterPro" id="IPR033851">
    <property type="entry name" value="M3A_MIP"/>
</dbReference>
<dbReference type="PANTHER" id="PTHR11804">
    <property type="entry name" value="PROTEASE M3 THIMET OLIGOPEPTIDASE-RELATED"/>
    <property type="match status" value="1"/>
</dbReference>
<evidence type="ECO:0000256" key="5">
    <source>
        <dbReference type="ARBA" id="ARBA00018046"/>
    </source>
</evidence>
<dbReference type="InterPro" id="IPR024077">
    <property type="entry name" value="Neurolysin/TOP_dom2"/>
</dbReference>
<dbReference type="Proteomes" id="UP000566819">
    <property type="component" value="Unassembled WGS sequence"/>
</dbReference>
<dbReference type="CDD" id="cd06457">
    <property type="entry name" value="M3A_MIP"/>
    <property type="match status" value="1"/>
</dbReference>
<evidence type="ECO:0000256" key="3">
    <source>
        <dbReference type="ARBA" id="ARBA00006040"/>
    </source>
</evidence>
<evidence type="ECO:0000256" key="8">
    <source>
        <dbReference type="ARBA" id="ARBA00022801"/>
    </source>
</evidence>
<keyword evidence="17" id="KW-0732">Signal</keyword>
<keyword evidence="9 15" id="KW-0862">Zinc</keyword>
<dbReference type="PANTHER" id="PTHR11804:SF79">
    <property type="entry name" value="MITOCHONDRIAL INTERMEDIATE PEPTIDASE"/>
    <property type="match status" value="1"/>
</dbReference>
<keyword evidence="11 15" id="KW-0482">Metalloprotease</keyword>
<evidence type="ECO:0000256" key="14">
    <source>
        <dbReference type="ARBA" id="ARBA00032470"/>
    </source>
</evidence>
<organism evidence="19 20">
    <name type="scientific">Cudoniella acicularis</name>
    <dbReference type="NCBI Taxonomy" id="354080"/>
    <lineage>
        <taxon>Eukaryota</taxon>
        <taxon>Fungi</taxon>
        <taxon>Dikarya</taxon>
        <taxon>Ascomycota</taxon>
        <taxon>Pezizomycotina</taxon>
        <taxon>Leotiomycetes</taxon>
        <taxon>Helotiales</taxon>
        <taxon>Tricladiaceae</taxon>
        <taxon>Cudoniella</taxon>
    </lineage>
</organism>
<comment type="subcellular location">
    <subcellularLocation>
        <location evidence="2">Mitochondrion matrix</location>
    </subcellularLocation>
</comment>
<evidence type="ECO:0000259" key="18">
    <source>
        <dbReference type="Pfam" id="PF01432"/>
    </source>
</evidence>
<name>A0A8H4W3V6_9HELO</name>
<keyword evidence="20" id="KW-1185">Reference proteome</keyword>
<evidence type="ECO:0000313" key="20">
    <source>
        <dbReference type="Proteomes" id="UP000566819"/>
    </source>
</evidence>
<dbReference type="Gene3D" id="3.40.390.10">
    <property type="entry name" value="Collagenase (Catalytic Domain)"/>
    <property type="match status" value="1"/>
</dbReference>
<evidence type="ECO:0000256" key="9">
    <source>
        <dbReference type="ARBA" id="ARBA00022833"/>
    </source>
</evidence>
<keyword evidence="12" id="KW-0496">Mitochondrion</keyword>
<keyword evidence="10" id="KW-0809">Transit peptide</keyword>
<dbReference type="OrthoDB" id="17530at2759"/>
<dbReference type="GO" id="GO:0004222">
    <property type="term" value="F:metalloendopeptidase activity"/>
    <property type="evidence" value="ECO:0007669"/>
    <property type="project" value="UniProtKB-EC"/>
</dbReference>
<comment type="similarity">
    <text evidence="3 15">Belongs to the peptidase M3 family.</text>
</comment>
<reference evidence="19 20" key="1">
    <citation type="submission" date="2020-03" db="EMBL/GenBank/DDBJ databases">
        <title>Draft Genome Sequence of Cudoniella acicularis.</title>
        <authorList>
            <person name="Buettner E."/>
            <person name="Kellner H."/>
        </authorList>
    </citation>
    <scope>NUCLEOTIDE SEQUENCE [LARGE SCALE GENOMIC DNA]</scope>
    <source>
        <strain evidence="19 20">DSM 108380</strain>
    </source>
</reference>
<dbReference type="InterPro" id="IPR024079">
    <property type="entry name" value="MetalloPept_cat_dom_sf"/>
</dbReference>
<dbReference type="GO" id="GO:0046872">
    <property type="term" value="F:metal ion binding"/>
    <property type="evidence" value="ECO:0007669"/>
    <property type="project" value="UniProtKB-UniRule"/>
</dbReference>
<feature type="domain" description="Peptidase M3A/M3B catalytic" evidence="18">
    <location>
        <begin position="339"/>
        <end position="819"/>
    </location>
</feature>
<sequence length="874" mass="99537">MRANATLHNIFIKFWVGLSLVMSRLEPASPFIYTWFWHMFHGAEKMFKVAVARPWTCSTYFLRQLPPRRLYSRFPNHHPERKARKNEEIHAAPVETTTPNASNDDRTLRQIFDSPSFWREFSQSANVTSDGRNVGLFQNRYLTSPRGFEEFANASLEKAKRIVNKVLAANSADDYHQVVRHLDRLSDLLCRVIDLSDFVRATHPDPEIQFAATRAHSVMYEYMNVLNTTTGLAKQLDIAMGDKTAPWGEQERMVAQILKRDFAKSAIDLPQYQRERFVTLSQEINDIGSSFVDTMAPEKEYLTFRSSQLKGMDPTLLRQFTQWGSVSLPTVGGAATAALRSVEDPEVRKEIYMANRTSSQATVRKLQALLKKRAELAKLSGYKSYTHMALEDKMAGEPWLVQRFLRGLHTENKRMLVPQSSELRELRTKSGPSDQPFQPWDKEYYMAQVLASVRSKIRAPDFLSSYFSLGVTMQGLSRLFSRLYGIRFVPHETLPGETWNSDVRRLDVMSDTEGLVAVLYCDLFSRPGKSPNPAHFTLRCSRFIRSDEINECRSISNTIFASAEEAANDGMAISKNPYVDGVMQLPTIALICDFATVEGSNKPALLNFNEVTTLFHEMGHAIHSILGRTDFQNVSGTRCATDFAELPSILMEHFAADQSVLRLFARHYQTDEPLPYEMVTEKLEFDKKFECFDVNNQIILSLLDQEVHSEEALDPSFNSTRIYHELQQQYSALPEDPAGTSWQGFFGHLFGYGGSYYSYLLDRVLARRVWQRVFSSGRDGYAINRLSGDKFHSKVLKWGGARDPWQMLSEALGDNRLSESTGPRSGPRAAMLLAGRWGIEGKKLEAEVGRQVPPLDWPTQLDWPIQSGRFDDTP</sequence>
<dbReference type="GO" id="GO:0006627">
    <property type="term" value="P:protein processing involved in protein targeting to mitochondrion"/>
    <property type="evidence" value="ECO:0007669"/>
    <property type="project" value="TreeGrafter"/>
</dbReference>
<evidence type="ECO:0000313" key="19">
    <source>
        <dbReference type="EMBL" id="KAF4632772.1"/>
    </source>
</evidence>
<keyword evidence="7 15" id="KW-0479">Metal-binding</keyword>
<evidence type="ECO:0000256" key="15">
    <source>
        <dbReference type="RuleBase" id="RU003435"/>
    </source>
</evidence>
<proteinExistence type="inferred from homology"/>
<dbReference type="GO" id="GO:0005759">
    <property type="term" value="C:mitochondrial matrix"/>
    <property type="evidence" value="ECO:0007669"/>
    <property type="project" value="UniProtKB-SubCell"/>
</dbReference>
<evidence type="ECO:0000256" key="1">
    <source>
        <dbReference type="ARBA" id="ARBA00000436"/>
    </source>
</evidence>
<dbReference type="AlphaFoldDB" id="A0A8H4W3V6"/>
<keyword evidence="8 15" id="KW-0378">Hydrolase</keyword>
<comment type="catalytic activity">
    <reaction evidence="1">
        <text>Release of an N-terminal octapeptide as second stage of processing of some proteins imported into the mitochondrion.</text>
        <dbReference type="EC" id="3.4.24.59"/>
    </reaction>
</comment>
<dbReference type="Gene3D" id="1.10.1370.10">
    <property type="entry name" value="Neurolysin, domain 3"/>
    <property type="match status" value="1"/>
</dbReference>
<comment type="caution">
    <text evidence="19">The sequence shown here is derived from an EMBL/GenBank/DDBJ whole genome shotgun (WGS) entry which is preliminary data.</text>
</comment>
<feature type="signal peptide" evidence="17">
    <location>
        <begin position="1"/>
        <end position="30"/>
    </location>
</feature>
<evidence type="ECO:0000256" key="17">
    <source>
        <dbReference type="SAM" id="SignalP"/>
    </source>
</evidence>